<dbReference type="EMBL" id="ABJB010634566">
    <property type="status" value="NOT_ANNOTATED_CDS"/>
    <property type="molecule type" value="Genomic_DNA"/>
</dbReference>
<reference evidence="7 9" key="1">
    <citation type="submission" date="2008-03" db="EMBL/GenBank/DDBJ databases">
        <title>Annotation of Ixodes scapularis.</title>
        <authorList>
            <consortium name="Ixodes scapularis Genome Project Consortium"/>
            <person name="Caler E."/>
            <person name="Hannick L.I."/>
            <person name="Bidwell S."/>
            <person name="Joardar V."/>
            <person name="Thiagarajan M."/>
            <person name="Amedeo P."/>
            <person name="Galinsky K.J."/>
            <person name="Schobel S."/>
            <person name="Inman J."/>
            <person name="Hostetler J."/>
            <person name="Miller J."/>
            <person name="Hammond M."/>
            <person name="Megy K."/>
            <person name="Lawson D."/>
            <person name="Kodira C."/>
            <person name="Sutton G."/>
            <person name="Meyer J."/>
            <person name="Hill C.A."/>
            <person name="Birren B."/>
            <person name="Nene V."/>
            <person name="Collins F."/>
            <person name="Alarcon-Chaidez F."/>
            <person name="Wikel S."/>
            <person name="Strausberg R."/>
        </authorList>
    </citation>
    <scope>NUCLEOTIDE SEQUENCE [LARGE SCALE GENOMIC DNA]</scope>
    <source>
        <strain evidence="9">Wikel</strain>
        <strain evidence="7">Wikel colony</strain>
    </source>
</reference>
<dbReference type="EMBL" id="ABJB010458683">
    <property type="status" value="NOT_ANNOTATED_CDS"/>
    <property type="molecule type" value="Genomic_DNA"/>
</dbReference>
<evidence type="ECO:0000256" key="3">
    <source>
        <dbReference type="PROSITE-ProRule" id="PRU00168"/>
    </source>
</evidence>
<dbReference type="EMBL" id="ABJB010343094">
    <property type="status" value="NOT_ANNOTATED_CDS"/>
    <property type="molecule type" value="Genomic_DNA"/>
</dbReference>
<evidence type="ECO:0000259" key="5">
    <source>
        <dbReference type="PROSITE" id="PS50009"/>
    </source>
</evidence>
<keyword evidence="9" id="KW-1185">Reference proteome</keyword>
<dbReference type="PROSITE" id="PS00720">
    <property type="entry name" value="RASGEF"/>
    <property type="match status" value="1"/>
</dbReference>
<evidence type="ECO:0000256" key="2">
    <source>
        <dbReference type="ARBA" id="ARBA00083313"/>
    </source>
</evidence>
<dbReference type="SMART" id="SM00147">
    <property type="entry name" value="RasGEF"/>
    <property type="match status" value="1"/>
</dbReference>
<organism>
    <name type="scientific">Ixodes scapularis</name>
    <name type="common">Black-legged tick</name>
    <name type="synonym">Deer tick</name>
    <dbReference type="NCBI Taxonomy" id="6945"/>
    <lineage>
        <taxon>Eukaryota</taxon>
        <taxon>Metazoa</taxon>
        <taxon>Ecdysozoa</taxon>
        <taxon>Arthropoda</taxon>
        <taxon>Chelicerata</taxon>
        <taxon>Arachnida</taxon>
        <taxon>Acari</taxon>
        <taxon>Parasitiformes</taxon>
        <taxon>Ixodida</taxon>
        <taxon>Ixodoidea</taxon>
        <taxon>Ixodidae</taxon>
        <taxon>Ixodinae</taxon>
        <taxon>Ixodes</taxon>
    </lineage>
</organism>
<dbReference type="SUPFAM" id="SSF48366">
    <property type="entry name" value="Ras GEF"/>
    <property type="match status" value="1"/>
</dbReference>
<dbReference type="HOGENOM" id="CLU_003982_1_0_1"/>
<dbReference type="Pfam" id="PF00618">
    <property type="entry name" value="RasGEF_N"/>
    <property type="match status" value="1"/>
</dbReference>
<feature type="region of interest" description="Disordered" evidence="4">
    <location>
        <begin position="1"/>
        <end position="24"/>
    </location>
</feature>
<dbReference type="AlphaFoldDB" id="B7QKE9"/>
<sequence>MSRAVPGFSGRGCELGRPKGSRLARRARSFKEDILGKIHQMRGASIPGGRAQSPQQTQSHRAKSKSKESCLDLPDGLDGGAPGDIQVSQDMRQISNALRYFQDSVEKDTLGMLPGSASIVLEYVLHLISLLKKDLINDQSSVLISTTNQVYQSLSRFVSWADEVMLNRERATMEGVNEALVEVSQKCSQNKDNKSKHAGAGTPNGICSSKPDNSHRNSLPELPLTPRERQILESTRIPDDGMVLGVPVAGGGKGPLCHSASSDSILSSALRPDFPPPKPPLPLLTSSGKSDGRYPAADGPAPPLPPKKKSGALSSNSNLLDPVLRSPLFGDWQGKGSLSGASSLDSCLHHSADDLLGMGSQGVPPSTLWSTAHQVTTLFASKVSYQSFAHNTCSTSVSSRSDSVDQLLSHSSSSTHVSALQQMDRTLASLSHQSFELKASSLGDPLAHRFPDDKPALPAKQRSAKVRTPSQYDNVSDAEDTMDSLGGKERHWARSDTLQSEKGSHEPSCPHHSCLPCSPSGNNVVDLEDSRPPPLPPKKKMIMEYIQTFGGYSQPETDFFNSRIQYSCRTTHYKQTHFTSLGSDDFLASPGLLHDFASPLQFELGSPPALPPKKNRSSSLGVQENNMLLPSRQSYTSLGSGGCLDVAQPMKAMEDMLPDENGESMMDQQDVSEHLIFSDNPDDVRGLKGGPVDALIIHATAVRENVDKEYYYQEAFLTTYKSFVSPMALVSKLIYRYNKFIQFSDTRQKYARWAFSLLVRVVDDLGLSDAGEEMVRRLTSFSHQLVERGDLSLARALRAKVVEKWEAHARLRSWGPSAGGLSDLRVTTQPATLLHFKSELLAEQMTLLDAHLFHKIDISEVLIWAKEQNEESSPNLTKFTEHFNKMSYWARSCILKQNDAKERERVVVKFIKIMKHLRKINNFNSYLAILSALDSAPIRRLEWQRNITEGLKEYCALIDSSSSFRAYRQALSETTPPCIPYIGLVLQDLTFVHVGNTDYITDSIVNFSKCWQQFHILEPMRCFKKKPFSFKRNEQIIDFFNNFEDYLSEDAMWEISENIKPRAGQKKKDYS</sequence>
<dbReference type="GO" id="GO:0005886">
    <property type="term" value="C:plasma membrane"/>
    <property type="evidence" value="ECO:0000318"/>
    <property type="project" value="GO_Central"/>
</dbReference>
<proteinExistence type="predicted"/>
<name>B7QKE9_IXOSC</name>
<dbReference type="EMBL" id="ABJB010157010">
    <property type="status" value="NOT_ANNOTATED_CDS"/>
    <property type="molecule type" value="Genomic_DNA"/>
</dbReference>
<dbReference type="PANTHER" id="PTHR23113:SF224">
    <property type="entry name" value="RAP GUANINE NUCLEOTIDE EXCHANGE FACTOR 1"/>
    <property type="match status" value="1"/>
</dbReference>
<dbReference type="InParanoid" id="B7QKE9"/>
<feature type="region of interest" description="Disordered" evidence="4">
    <location>
        <begin position="446"/>
        <end position="512"/>
    </location>
</feature>
<accession>B7QKE9</accession>
<dbReference type="InterPro" id="IPR008937">
    <property type="entry name" value="Ras-like_GEF"/>
</dbReference>
<dbReference type="EMBL" id="DS959233">
    <property type="protein sequence ID" value="EEC19321.1"/>
    <property type="molecule type" value="Genomic_DNA"/>
</dbReference>
<dbReference type="EMBL" id="ABJB011006381">
    <property type="status" value="NOT_ANNOTATED_CDS"/>
    <property type="molecule type" value="Genomic_DNA"/>
</dbReference>
<dbReference type="STRING" id="6945.B7QKE9"/>
<dbReference type="EnsemblMetazoa" id="ISCW013763-RA">
    <property type="protein sequence ID" value="ISCW013763-PA"/>
    <property type="gene ID" value="ISCW013763"/>
</dbReference>
<evidence type="ECO:0000259" key="6">
    <source>
        <dbReference type="PROSITE" id="PS50212"/>
    </source>
</evidence>
<dbReference type="PROSITE" id="PS50212">
    <property type="entry name" value="RASGEF_NTER"/>
    <property type="match status" value="1"/>
</dbReference>
<reference evidence="8" key="2">
    <citation type="submission" date="2020-05" db="UniProtKB">
        <authorList>
            <consortium name="EnsemblMetazoa"/>
        </authorList>
    </citation>
    <scope>IDENTIFICATION</scope>
    <source>
        <strain evidence="8">wikel</strain>
    </source>
</reference>
<evidence type="ECO:0000313" key="8">
    <source>
        <dbReference type="EnsemblMetazoa" id="ISCW013763-PA"/>
    </source>
</evidence>
<dbReference type="InterPro" id="IPR036964">
    <property type="entry name" value="RASGEF_cat_dom_sf"/>
</dbReference>
<dbReference type="Gene3D" id="1.10.840.10">
    <property type="entry name" value="Ras guanine-nucleotide exchange factors catalytic domain"/>
    <property type="match status" value="1"/>
</dbReference>
<dbReference type="CDD" id="cd00155">
    <property type="entry name" value="RasGEF"/>
    <property type="match status" value="1"/>
</dbReference>
<dbReference type="VEuPathDB" id="VectorBase:ISCP_025438"/>
<feature type="domain" description="Ras-GEF" evidence="5">
    <location>
        <begin position="837"/>
        <end position="1062"/>
    </location>
</feature>
<feature type="compositionally biased region" description="Basic and acidic residues" evidence="4">
    <location>
        <begin position="446"/>
        <end position="455"/>
    </location>
</feature>
<evidence type="ECO:0000313" key="7">
    <source>
        <dbReference type="EMBL" id="EEC19321.1"/>
    </source>
</evidence>
<feature type="domain" description="N-terminal Ras-GEF" evidence="6">
    <location>
        <begin position="683"/>
        <end position="806"/>
    </location>
</feature>
<dbReference type="Proteomes" id="UP000001555">
    <property type="component" value="Unassembled WGS sequence"/>
</dbReference>
<dbReference type="Gene3D" id="1.20.870.10">
    <property type="entry name" value="Son of sevenless (SoS) protein Chain: S domain 1"/>
    <property type="match status" value="1"/>
</dbReference>
<dbReference type="SMART" id="SM00229">
    <property type="entry name" value="RasGEFN"/>
    <property type="match status" value="1"/>
</dbReference>
<evidence type="ECO:0000256" key="1">
    <source>
        <dbReference type="ARBA" id="ARBA00022658"/>
    </source>
</evidence>
<keyword evidence="1 3" id="KW-0344">Guanine-nucleotide releasing factor</keyword>
<dbReference type="FunFam" id="1.10.840.10:FF:000009">
    <property type="entry name" value="rap guanine nucleotide exchange factor 1"/>
    <property type="match status" value="1"/>
</dbReference>
<dbReference type="EMBL" id="ABJB010295921">
    <property type="status" value="NOT_ANNOTATED_CDS"/>
    <property type="molecule type" value="Genomic_DNA"/>
</dbReference>
<dbReference type="PaxDb" id="6945-B7QKE9"/>
<dbReference type="EMBL" id="ABJB010464046">
    <property type="status" value="NOT_ANNOTATED_CDS"/>
    <property type="molecule type" value="Genomic_DNA"/>
</dbReference>
<dbReference type="InterPro" id="IPR019804">
    <property type="entry name" value="Ras_G-nucl-exch_fac_CS"/>
</dbReference>
<dbReference type="GO" id="GO:0007265">
    <property type="term" value="P:Ras protein signal transduction"/>
    <property type="evidence" value="ECO:0000318"/>
    <property type="project" value="GO_Central"/>
</dbReference>
<dbReference type="VEuPathDB" id="VectorBase:ISCI013763"/>
<dbReference type="EMBL" id="ABJB010807892">
    <property type="status" value="NOT_ANNOTATED_CDS"/>
    <property type="molecule type" value="Genomic_DNA"/>
</dbReference>
<dbReference type="Pfam" id="PF00617">
    <property type="entry name" value="RasGEF"/>
    <property type="match status" value="1"/>
</dbReference>
<feature type="region of interest" description="Disordered" evidence="4">
    <location>
        <begin position="187"/>
        <end position="227"/>
    </location>
</feature>
<dbReference type="VEuPathDB" id="VectorBase:ISCW013763"/>
<gene>
    <name evidence="7" type="ORF">IscW_ISCW013763</name>
</gene>
<dbReference type="InterPro" id="IPR023578">
    <property type="entry name" value="Ras_GEF_dom_sf"/>
</dbReference>
<dbReference type="InterPro" id="IPR000651">
    <property type="entry name" value="Ras-like_Gua-exchang_fac_N"/>
</dbReference>
<dbReference type="EMBL" id="ABJB010051271">
    <property type="status" value="NOT_ANNOTATED_CDS"/>
    <property type="molecule type" value="Genomic_DNA"/>
</dbReference>
<dbReference type="InterPro" id="IPR001895">
    <property type="entry name" value="RASGEF_cat_dom"/>
</dbReference>
<dbReference type="FunCoup" id="B7QKE9">
    <property type="interactions" value="505"/>
</dbReference>
<protein>
    <recommendedName>
        <fullName evidence="2">CRK SH3-binding GNRP</fullName>
    </recommendedName>
</protein>
<feature type="region of interest" description="Disordered" evidence="4">
    <location>
        <begin position="41"/>
        <end position="75"/>
    </location>
</feature>
<dbReference type="GO" id="GO:0005085">
    <property type="term" value="F:guanyl-nucleotide exchange factor activity"/>
    <property type="evidence" value="ECO:0000318"/>
    <property type="project" value="GO_Central"/>
</dbReference>
<evidence type="ECO:0000256" key="4">
    <source>
        <dbReference type="SAM" id="MobiDB-lite"/>
    </source>
</evidence>
<dbReference type="PROSITE" id="PS50009">
    <property type="entry name" value="RASGEF_CAT"/>
    <property type="match status" value="1"/>
</dbReference>
<dbReference type="EMBL" id="ABJB010376603">
    <property type="status" value="NOT_ANNOTATED_CDS"/>
    <property type="molecule type" value="Genomic_DNA"/>
</dbReference>
<dbReference type="OrthoDB" id="25179at2759"/>
<feature type="region of interest" description="Disordered" evidence="4">
    <location>
        <begin position="267"/>
        <end position="317"/>
    </location>
</feature>
<evidence type="ECO:0000313" key="9">
    <source>
        <dbReference type="Proteomes" id="UP000001555"/>
    </source>
</evidence>
<feature type="compositionally biased region" description="Pro residues" evidence="4">
    <location>
        <begin position="273"/>
        <end position="282"/>
    </location>
</feature>
<dbReference type="PANTHER" id="PTHR23113">
    <property type="entry name" value="GUANINE NUCLEOTIDE EXCHANGE FACTOR"/>
    <property type="match status" value="1"/>
</dbReference>